<feature type="region of interest" description="Disordered" evidence="7">
    <location>
        <begin position="246"/>
        <end position="286"/>
    </location>
</feature>
<feature type="compositionally biased region" description="Basic and acidic residues" evidence="7">
    <location>
        <begin position="246"/>
        <end position="260"/>
    </location>
</feature>
<dbReference type="CDD" id="cd01425">
    <property type="entry name" value="RPS2"/>
    <property type="match status" value="1"/>
</dbReference>
<dbReference type="PROSITE" id="PS00963">
    <property type="entry name" value="RIBOSOMAL_S2_2"/>
    <property type="match status" value="1"/>
</dbReference>
<evidence type="ECO:0000313" key="9">
    <source>
        <dbReference type="Proteomes" id="UP000176770"/>
    </source>
</evidence>
<dbReference type="STRING" id="1802165.A3F94_01870"/>
<dbReference type="HAMAP" id="MF_00291_B">
    <property type="entry name" value="Ribosomal_uS2_B"/>
    <property type="match status" value="1"/>
</dbReference>
<evidence type="ECO:0000313" key="8">
    <source>
        <dbReference type="EMBL" id="OGZ61672.1"/>
    </source>
</evidence>
<evidence type="ECO:0000256" key="5">
    <source>
        <dbReference type="HAMAP-Rule" id="MF_00291"/>
    </source>
</evidence>
<dbReference type="GO" id="GO:0015935">
    <property type="term" value="C:small ribosomal subunit"/>
    <property type="evidence" value="ECO:0007669"/>
    <property type="project" value="InterPro"/>
</dbReference>
<sequence length="286" mass="32602">MPETKDKKKDKDIEIPAELQEFIEAGVHFGHKKSVVHPGMFPYIFGVRNNIHIIDVEHTQKQLVKVVEFVQGIVQEGKVVLFVGTKVPMRRLVKALAEATEMPYVINRWFGGTITNWETISERIQYLKDLREKTKSEEWKKYTKHERLKMKRELEKLEVNLGGIENMKKLPNVIFVADAKENALAVKEANAKGIPVIGIIDTNVNPKNITYPIPANDDSITSVELILSKVKDAMLKNVKHEVKPEKQLNEIKKTSKDNKAVGKKKGGLLPKLKVSLRRPELKSRES</sequence>
<dbReference type="EMBL" id="MHOK01000019">
    <property type="protein sequence ID" value="OGZ61672.1"/>
    <property type="molecule type" value="Genomic_DNA"/>
</dbReference>
<accession>A0A1G2HGP6</accession>
<dbReference type="PROSITE" id="PS00962">
    <property type="entry name" value="RIBOSOMAL_S2_1"/>
    <property type="match status" value="1"/>
</dbReference>
<dbReference type="Gene3D" id="1.10.287.610">
    <property type="entry name" value="Helix hairpin bin"/>
    <property type="match status" value="1"/>
</dbReference>
<dbReference type="AlphaFoldDB" id="A0A1G2HGP6"/>
<reference evidence="8 9" key="1">
    <citation type="journal article" date="2016" name="Nat. Commun.">
        <title>Thousands of microbial genomes shed light on interconnected biogeochemical processes in an aquifer system.</title>
        <authorList>
            <person name="Anantharaman K."/>
            <person name="Brown C.T."/>
            <person name="Hug L.A."/>
            <person name="Sharon I."/>
            <person name="Castelle C.J."/>
            <person name="Probst A.J."/>
            <person name="Thomas B.C."/>
            <person name="Singh A."/>
            <person name="Wilkins M.J."/>
            <person name="Karaoz U."/>
            <person name="Brodie E.L."/>
            <person name="Williams K.H."/>
            <person name="Hubbard S.S."/>
            <person name="Banfield J.F."/>
        </authorList>
    </citation>
    <scope>NUCLEOTIDE SEQUENCE [LARGE SCALE GENOMIC DNA]</scope>
</reference>
<dbReference type="Pfam" id="PF00318">
    <property type="entry name" value="Ribosomal_S2"/>
    <property type="match status" value="1"/>
</dbReference>
<name>A0A1G2HGP6_9BACT</name>
<dbReference type="PRINTS" id="PR00395">
    <property type="entry name" value="RIBOSOMALS2"/>
</dbReference>
<evidence type="ECO:0000256" key="3">
    <source>
        <dbReference type="ARBA" id="ARBA00023274"/>
    </source>
</evidence>
<dbReference type="GO" id="GO:0003735">
    <property type="term" value="F:structural constituent of ribosome"/>
    <property type="evidence" value="ECO:0007669"/>
    <property type="project" value="InterPro"/>
</dbReference>
<dbReference type="NCBIfam" id="TIGR01011">
    <property type="entry name" value="rpsB_bact"/>
    <property type="match status" value="1"/>
</dbReference>
<gene>
    <name evidence="5" type="primary">rpsB</name>
    <name evidence="8" type="ORF">A3F94_01870</name>
</gene>
<dbReference type="Gene3D" id="3.40.50.10490">
    <property type="entry name" value="Glucose-6-phosphate isomerase like protein, domain 1"/>
    <property type="match status" value="1"/>
</dbReference>
<keyword evidence="2 5" id="KW-0689">Ribosomal protein</keyword>
<dbReference type="PANTHER" id="PTHR12534">
    <property type="entry name" value="30S RIBOSOMAL PROTEIN S2 PROKARYOTIC AND ORGANELLAR"/>
    <property type="match status" value="1"/>
</dbReference>
<dbReference type="Proteomes" id="UP000176770">
    <property type="component" value="Unassembled WGS sequence"/>
</dbReference>
<evidence type="ECO:0000256" key="4">
    <source>
        <dbReference type="ARBA" id="ARBA00035256"/>
    </source>
</evidence>
<evidence type="ECO:0000256" key="1">
    <source>
        <dbReference type="ARBA" id="ARBA00006242"/>
    </source>
</evidence>
<feature type="compositionally biased region" description="Basic and acidic residues" evidence="7">
    <location>
        <begin position="277"/>
        <end position="286"/>
    </location>
</feature>
<evidence type="ECO:0000256" key="2">
    <source>
        <dbReference type="ARBA" id="ARBA00022980"/>
    </source>
</evidence>
<protein>
    <recommendedName>
        <fullName evidence="4 5">Small ribosomal subunit protein uS2</fullName>
    </recommendedName>
</protein>
<dbReference type="FunFam" id="1.10.287.610:FF:000001">
    <property type="entry name" value="30S ribosomal protein S2"/>
    <property type="match status" value="1"/>
</dbReference>
<comment type="caution">
    <text evidence="8">The sequence shown here is derived from an EMBL/GenBank/DDBJ whole genome shotgun (WGS) entry which is preliminary data.</text>
</comment>
<proteinExistence type="inferred from homology"/>
<dbReference type="PANTHER" id="PTHR12534:SF0">
    <property type="entry name" value="SMALL RIBOSOMAL SUBUNIT PROTEIN US2M"/>
    <property type="match status" value="1"/>
</dbReference>
<dbReference type="SUPFAM" id="SSF52313">
    <property type="entry name" value="Ribosomal protein S2"/>
    <property type="match status" value="1"/>
</dbReference>
<evidence type="ECO:0000256" key="6">
    <source>
        <dbReference type="RuleBase" id="RU003631"/>
    </source>
</evidence>
<keyword evidence="3 5" id="KW-0687">Ribonucleoprotein</keyword>
<dbReference type="InterPro" id="IPR001865">
    <property type="entry name" value="Ribosomal_uS2"/>
</dbReference>
<organism evidence="8 9">
    <name type="scientific">Candidatus Spechtbacteria bacterium RIFCSPLOWO2_12_FULL_38_22</name>
    <dbReference type="NCBI Taxonomy" id="1802165"/>
    <lineage>
        <taxon>Bacteria</taxon>
        <taxon>Candidatus Spechtiibacteriota</taxon>
    </lineage>
</organism>
<dbReference type="InterPro" id="IPR005706">
    <property type="entry name" value="Ribosomal_uS2_bac/mit/plastid"/>
</dbReference>
<comment type="similarity">
    <text evidence="1 5 6">Belongs to the universal ribosomal protein uS2 family.</text>
</comment>
<evidence type="ECO:0000256" key="7">
    <source>
        <dbReference type="SAM" id="MobiDB-lite"/>
    </source>
</evidence>
<dbReference type="GO" id="GO:0006412">
    <property type="term" value="P:translation"/>
    <property type="evidence" value="ECO:0007669"/>
    <property type="project" value="UniProtKB-UniRule"/>
</dbReference>
<dbReference type="InterPro" id="IPR023591">
    <property type="entry name" value="Ribosomal_uS2_flav_dom_sf"/>
</dbReference>
<dbReference type="InterPro" id="IPR018130">
    <property type="entry name" value="Ribosomal_uS2_CS"/>
</dbReference>